<dbReference type="Pfam" id="PF14393">
    <property type="entry name" value="DUF4422"/>
    <property type="match status" value="1"/>
</dbReference>
<dbReference type="Gene3D" id="3.90.550.10">
    <property type="entry name" value="Spore Coat Polysaccharide Biosynthesis Protein SpsA, Chain A"/>
    <property type="match status" value="1"/>
</dbReference>
<keyword evidence="1" id="KW-0328">Glycosyltransferase</keyword>
<dbReference type="AlphaFoldDB" id="N2AFF0"/>
<dbReference type="InterPro" id="IPR025536">
    <property type="entry name" value="DUF4422"/>
</dbReference>
<name>N2AFF0_9FIRM</name>
<keyword evidence="3" id="KW-0479">Metal-binding</keyword>
<dbReference type="HOGENOM" id="CLU_028259_0_0_9"/>
<comment type="caution">
    <text evidence="5">The sequence shown here is derived from an EMBL/GenBank/DDBJ whole genome shotgun (WGS) entry which is preliminary data.</text>
</comment>
<dbReference type="STRING" id="1235802.C823_02937"/>
<dbReference type="CDD" id="cd04194">
    <property type="entry name" value="GT8_A4GalT_like"/>
    <property type="match status" value="1"/>
</dbReference>
<dbReference type="InterPro" id="IPR050748">
    <property type="entry name" value="Glycosyltrans_8_dom-fam"/>
</dbReference>
<protein>
    <recommendedName>
        <fullName evidence="4">DUF4422 domain-containing protein</fullName>
    </recommendedName>
</protein>
<dbReference type="InterPro" id="IPR002495">
    <property type="entry name" value="Glyco_trans_8"/>
</dbReference>
<gene>
    <name evidence="5" type="ORF">C823_02937</name>
</gene>
<organism evidence="5 6">
    <name type="scientific">Eubacterium plexicaudatum ASF492</name>
    <dbReference type="NCBI Taxonomy" id="1235802"/>
    <lineage>
        <taxon>Bacteria</taxon>
        <taxon>Bacillati</taxon>
        <taxon>Bacillota</taxon>
        <taxon>Clostridia</taxon>
        <taxon>Eubacteriales</taxon>
        <taxon>Eubacteriaceae</taxon>
        <taxon>Eubacterium</taxon>
    </lineage>
</organism>
<dbReference type="GO" id="GO:0046872">
    <property type="term" value="F:metal ion binding"/>
    <property type="evidence" value="ECO:0007669"/>
    <property type="project" value="UniProtKB-KW"/>
</dbReference>
<dbReference type="PANTHER" id="PTHR13778">
    <property type="entry name" value="GLYCOSYLTRANSFERASE 8 DOMAIN-CONTAINING PROTEIN"/>
    <property type="match status" value="1"/>
</dbReference>
<feature type="domain" description="DUF4422" evidence="4">
    <location>
        <begin position="5"/>
        <end position="125"/>
    </location>
</feature>
<dbReference type="PATRIC" id="fig|1235802.3.peg.3103"/>
<dbReference type="PANTHER" id="PTHR13778:SF47">
    <property type="entry name" value="LIPOPOLYSACCHARIDE 1,3-GALACTOSYLTRANSFERASE"/>
    <property type="match status" value="1"/>
</dbReference>
<evidence type="ECO:0000313" key="5">
    <source>
        <dbReference type="EMBL" id="EMZ25188.1"/>
    </source>
</evidence>
<dbReference type="Proteomes" id="UP000012589">
    <property type="component" value="Unassembled WGS sequence"/>
</dbReference>
<dbReference type="GO" id="GO:0016757">
    <property type="term" value="F:glycosyltransferase activity"/>
    <property type="evidence" value="ECO:0007669"/>
    <property type="project" value="UniProtKB-KW"/>
</dbReference>
<reference evidence="5 6" key="1">
    <citation type="journal article" date="2014" name="Genome Announc.">
        <title>Draft genome sequences of the altered schaedler flora, a defined bacterial community from gnotobiotic mice.</title>
        <authorList>
            <person name="Wannemuehler M.J."/>
            <person name="Overstreet A.M."/>
            <person name="Ward D.V."/>
            <person name="Phillips G.J."/>
        </authorList>
    </citation>
    <scope>NUCLEOTIDE SEQUENCE [LARGE SCALE GENOMIC DNA]</scope>
    <source>
        <strain evidence="5 6">ASF492</strain>
    </source>
</reference>
<dbReference type="Pfam" id="PF01501">
    <property type="entry name" value="Glyco_transf_8"/>
    <property type="match status" value="1"/>
</dbReference>
<dbReference type="eggNOG" id="COG1442">
    <property type="taxonomic scope" value="Bacteria"/>
</dbReference>
<proteinExistence type="predicted"/>
<sequence>MYQKITRYDCLIAKGLPTGMLGAKNVYQHYSKAPGLEKRDLDLFLHIVCKRYPQLRSVVRSYINGNLFYPCNMFIMKKELFREYAQMLFSVLEEFQHDWDMAGYSGEGQRTPGHLGERFAGIYYEYLKQQGYHIGELQMALLEHTQKNICAQPLPQEIPIVLSADNSYMPVLFICLKSLTEHCSKERNYHIYIFHTDIDVENRQVFQSKLACQNIVIDFVDVSARMTGYDLKAKGHISGATFYRFLILDMFRECRKVIYLDADVIVCKDLALLYDLPLEDALLAAAVDADFIGQYHGANPDTRRYCQETLRLKNPDSYVQAGVLVLQVKELNKKTSAEKLLAMARKGDYRYSDQDILNIVCEGKIKILDLAWNVCTDSKGGRYPVIRQAPAGILEAYERARKRPCILHYAGDGKPWNDPRMDFANEFWRVARNTPYYETLLYQMQQKQHAQTGFGKKAVQRVKQILKSFLPQGSRVRRMAVRLYWKLK</sequence>
<evidence type="ECO:0000313" key="6">
    <source>
        <dbReference type="Proteomes" id="UP000012589"/>
    </source>
</evidence>
<dbReference type="EMBL" id="AQFT01000090">
    <property type="protein sequence ID" value="EMZ25188.1"/>
    <property type="molecule type" value="Genomic_DNA"/>
</dbReference>
<evidence type="ECO:0000256" key="3">
    <source>
        <dbReference type="ARBA" id="ARBA00022723"/>
    </source>
</evidence>
<keyword evidence="2" id="KW-0808">Transferase</keyword>
<evidence type="ECO:0000256" key="1">
    <source>
        <dbReference type="ARBA" id="ARBA00022676"/>
    </source>
</evidence>
<keyword evidence="6" id="KW-1185">Reference proteome</keyword>
<dbReference type="SUPFAM" id="SSF53448">
    <property type="entry name" value="Nucleotide-diphospho-sugar transferases"/>
    <property type="match status" value="1"/>
</dbReference>
<accession>N2AFF0</accession>
<evidence type="ECO:0000256" key="2">
    <source>
        <dbReference type="ARBA" id="ARBA00022679"/>
    </source>
</evidence>
<dbReference type="InterPro" id="IPR029044">
    <property type="entry name" value="Nucleotide-diphossugar_trans"/>
</dbReference>
<evidence type="ECO:0000259" key="4">
    <source>
        <dbReference type="Pfam" id="PF14393"/>
    </source>
</evidence>